<dbReference type="KEGG" id="kse:Ksed_01990"/>
<accession>C7NJF5</accession>
<evidence type="ECO:0000313" key="3">
    <source>
        <dbReference type="Proteomes" id="UP000006666"/>
    </source>
</evidence>
<dbReference type="Pfam" id="PF07237">
    <property type="entry name" value="DUF1428"/>
    <property type="match status" value="1"/>
</dbReference>
<proteinExistence type="predicted"/>
<dbReference type="HOGENOM" id="CLU_1784353_0_0_11"/>
<dbReference type="EMBL" id="CP001686">
    <property type="protein sequence ID" value="ACV05285.1"/>
    <property type="molecule type" value="Genomic_DNA"/>
</dbReference>
<gene>
    <name evidence="2" type="ordered locus">Ksed_01990</name>
</gene>
<feature type="compositionally biased region" description="Low complexity" evidence="1">
    <location>
        <begin position="69"/>
        <end position="82"/>
    </location>
</feature>
<sequence>MTSDIRSGRGGPQGAACADVTMVPVAVNQREAYLAFEKRMAEVYRDHGATQVTHYWHSGPPARQEDFHATGASPASASPGLAGVVGAGPGEAVVVTVTQWPSRAARDRGTAAATSDPRVLATLDEEPVFDGRRVIGETFEVVSRP</sequence>
<dbReference type="InterPro" id="IPR011008">
    <property type="entry name" value="Dimeric_a/b-barrel"/>
</dbReference>
<dbReference type="Proteomes" id="UP000006666">
    <property type="component" value="Chromosome"/>
</dbReference>
<dbReference type="Gene3D" id="3.30.70.100">
    <property type="match status" value="1"/>
</dbReference>
<dbReference type="SUPFAM" id="SSF54909">
    <property type="entry name" value="Dimeric alpha+beta barrel"/>
    <property type="match status" value="1"/>
</dbReference>
<dbReference type="RefSeq" id="WP_012801704.1">
    <property type="nucleotide sequence ID" value="NC_013169.1"/>
</dbReference>
<organism evidence="2 3">
    <name type="scientific">Kytococcus sedentarius (strain ATCC 14392 / DSM 20547 / JCM 11482 / CCUG 33030 / NBRC 15357 / NCTC 11040 / CCM 314 / 541)</name>
    <name type="common">Micrococcus sedentarius</name>
    <dbReference type="NCBI Taxonomy" id="478801"/>
    <lineage>
        <taxon>Bacteria</taxon>
        <taxon>Bacillati</taxon>
        <taxon>Actinomycetota</taxon>
        <taxon>Actinomycetes</taxon>
        <taxon>Micrococcales</taxon>
        <taxon>Kytococcaceae</taxon>
        <taxon>Kytococcus</taxon>
    </lineage>
</organism>
<dbReference type="eggNOG" id="COG5507">
    <property type="taxonomic scope" value="Bacteria"/>
</dbReference>
<reference evidence="2 3" key="1">
    <citation type="journal article" date="2009" name="Stand. Genomic Sci.">
        <title>Complete genome sequence of Kytococcus sedentarius type strain (541).</title>
        <authorList>
            <person name="Sims D."/>
            <person name="Brettin T."/>
            <person name="Detter J.C."/>
            <person name="Han C."/>
            <person name="Lapidus A."/>
            <person name="Copeland A."/>
            <person name="Glavina Del Rio T."/>
            <person name="Nolan M."/>
            <person name="Chen F."/>
            <person name="Lucas S."/>
            <person name="Tice H."/>
            <person name="Cheng J.F."/>
            <person name="Bruce D."/>
            <person name="Goodwin L."/>
            <person name="Pitluck S."/>
            <person name="Ovchinnikova G."/>
            <person name="Pati A."/>
            <person name="Ivanova N."/>
            <person name="Mavrommatis K."/>
            <person name="Chen A."/>
            <person name="Palaniappan K."/>
            <person name="D'haeseleer P."/>
            <person name="Chain P."/>
            <person name="Bristow J."/>
            <person name="Eisen J.A."/>
            <person name="Markowitz V."/>
            <person name="Hugenholtz P."/>
            <person name="Schneider S."/>
            <person name="Goker M."/>
            <person name="Pukall R."/>
            <person name="Kyrpides N.C."/>
            <person name="Klenk H.P."/>
        </authorList>
    </citation>
    <scope>NUCLEOTIDE SEQUENCE [LARGE SCALE GENOMIC DNA]</scope>
    <source>
        <strain evidence="3">ATCC 14392 / DSM 20547 / JCM 11482 / CCUG 33030 / NBRC 15357 / NCTC 11040 / CCM 314 / 541</strain>
    </source>
</reference>
<dbReference type="STRING" id="478801.Ksed_01990"/>
<keyword evidence="3" id="KW-1185">Reference proteome</keyword>
<evidence type="ECO:0000313" key="2">
    <source>
        <dbReference type="EMBL" id="ACV05285.1"/>
    </source>
</evidence>
<name>C7NJF5_KYTSD</name>
<evidence type="ECO:0008006" key="4">
    <source>
        <dbReference type="Google" id="ProtNLM"/>
    </source>
</evidence>
<dbReference type="InterPro" id="IPR009874">
    <property type="entry name" value="DUF1428"/>
</dbReference>
<dbReference type="AlphaFoldDB" id="C7NJF5"/>
<evidence type="ECO:0000256" key="1">
    <source>
        <dbReference type="SAM" id="MobiDB-lite"/>
    </source>
</evidence>
<feature type="region of interest" description="Disordered" evidence="1">
    <location>
        <begin position="54"/>
        <end position="84"/>
    </location>
</feature>
<protein>
    <recommendedName>
        <fullName evidence="4">DUF1428 domain-containing protein</fullName>
    </recommendedName>
</protein>